<dbReference type="EMBL" id="VSRL01000092">
    <property type="protein sequence ID" value="NKE59698.1"/>
    <property type="molecule type" value="Genomic_DNA"/>
</dbReference>
<proteinExistence type="predicted"/>
<protein>
    <submittedName>
        <fullName evidence="1">Uncharacterized protein</fullName>
    </submittedName>
</protein>
<gene>
    <name evidence="1" type="ORF">FXN61_23960</name>
</gene>
<comment type="caution">
    <text evidence="1">The sequence shown here is derived from an EMBL/GenBank/DDBJ whole genome shotgun (WGS) entry which is preliminary data.</text>
</comment>
<reference evidence="1 2" key="1">
    <citation type="submission" date="2019-08" db="EMBL/GenBank/DDBJ databases">
        <title>Lentzea from Indian Himalayas.</title>
        <authorList>
            <person name="Mandal S."/>
            <person name="Mallick Gupta A."/>
            <person name="Maiti P.K."/>
            <person name="Sarkar J."/>
            <person name="Mandal S."/>
        </authorList>
    </citation>
    <scope>NUCLEOTIDE SEQUENCE [LARGE SCALE GENOMIC DNA]</scope>
    <source>
        <strain evidence="1 2">PSKA42</strain>
    </source>
</reference>
<sequence length="136" mass="14477">MSNLPELLKLAARVVRDHPDAPRVASVSVDYRGVRVQIGSVHDSLRPIAKWAQALRTTVEITPHSNFYGATATKSVDVAGVGETCVVVWTHLELAEILMLARDLGVVVGATSGSVEITPQRLLTVLDAGLAEGRVA</sequence>
<dbReference type="RefSeq" id="WP_167976359.1">
    <property type="nucleotide sequence ID" value="NZ_VSRL01000092.1"/>
</dbReference>
<evidence type="ECO:0000313" key="1">
    <source>
        <dbReference type="EMBL" id="NKE59698.1"/>
    </source>
</evidence>
<dbReference type="Proteomes" id="UP001515943">
    <property type="component" value="Unassembled WGS sequence"/>
</dbReference>
<evidence type="ECO:0000313" key="2">
    <source>
        <dbReference type="Proteomes" id="UP001515943"/>
    </source>
</evidence>
<keyword evidence="2" id="KW-1185">Reference proteome</keyword>
<name>A0ABX1FMC2_9PSEU</name>
<accession>A0ABX1FMC2</accession>
<organism evidence="1 2">
    <name type="scientific">Lentzea indica</name>
    <dbReference type="NCBI Taxonomy" id="2604800"/>
    <lineage>
        <taxon>Bacteria</taxon>
        <taxon>Bacillati</taxon>
        <taxon>Actinomycetota</taxon>
        <taxon>Actinomycetes</taxon>
        <taxon>Pseudonocardiales</taxon>
        <taxon>Pseudonocardiaceae</taxon>
        <taxon>Lentzea</taxon>
    </lineage>
</organism>